<evidence type="ECO:0000256" key="2">
    <source>
        <dbReference type="ARBA" id="ARBA00014129"/>
    </source>
</evidence>
<keyword evidence="11" id="KW-1185">Reference proteome</keyword>
<evidence type="ECO:0000256" key="4">
    <source>
        <dbReference type="ARBA" id="ARBA00023015"/>
    </source>
</evidence>
<accession>A0ABX2RBD0</accession>
<evidence type="ECO:0000256" key="5">
    <source>
        <dbReference type="ARBA" id="ARBA00023125"/>
    </source>
</evidence>
<organism evidence="10 11">
    <name type="scientific">Carboxydothermus ferrireducens DSM 11255</name>
    <dbReference type="NCBI Taxonomy" id="1119529"/>
    <lineage>
        <taxon>Bacteria</taxon>
        <taxon>Bacillati</taxon>
        <taxon>Bacillota</taxon>
        <taxon>Clostridia</taxon>
        <taxon>Thermoanaerobacterales</taxon>
        <taxon>Thermoanaerobacteraceae</taxon>
        <taxon>Carboxydothermus</taxon>
    </lineage>
</organism>
<dbReference type="Pfam" id="PF05848">
    <property type="entry name" value="CtsR"/>
    <property type="match status" value="1"/>
</dbReference>
<dbReference type="Proteomes" id="UP000604066">
    <property type="component" value="Unassembled WGS sequence"/>
</dbReference>
<reference evidence="10 11" key="1">
    <citation type="submission" date="2020-07" db="EMBL/GenBank/DDBJ databases">
        <title>Genomic Encyclopedia of Type Strains, Phase III (KMG-III): the genomes of soil and plant-associated and newly described type strains.</title>
        <authorList>
            <person name="Whitman W."/>
        </authorList>
    </citation>
    <scope>NUCLEOTIDE SEQUENCE [LARGE SCALE GENOMIC DNA]</scope>
    <source>
        <strain evidence="10 11">DSM 11255</strain>
    </source>
</reference>
<dbReference type="InterPro" id="IPR040465">
    <property type="entry name" value="CtsR_N"/>
</dbReference>
<evidence type="ECO:0000256" key="1">
    <source>
        <dbReference type="ARBA" id="ARBA00010189"/>
    </source>
</evidence>
<gene>
    <name evidence="10" type="ORF">HDG70_001622</name>
</gene>
<dbReference type="RefSeq" id="WP_322785335.1">
    <property type="nucleotide sequence ID" value="NZ_ATYG01000038.1"/>
</dbReference>
<keyword evidence="6 7" id="KW-0804">Transcription</keyword>
<dbReference type="InterPro" id="IPR041902">
    <property type="entry name" value="CtsR_N_sf"/>
</dbReference>
<dbReference type="PIRSF" id="PIRSF010607">
    <property type="entry name" value="Txn_repr_CtsR"/>
    <property type="match status" value="1"/>
</dbReference>
<keyword evidence="5 7" id="KW-0238">DNA-binding</keyword>
<keyword evidence="3 7" id="KW-0678">Repressor</keyword>
<dbReference type="InterPro" id="IPR008463">
    <property type="entry name" value="CtsR"/>
</dbReference>
<comment type="caution">
    <text evidence="10">The sequence shown here is derived from an EMBL/GenBank/DDBJ whole genome shotgun (WGS) entry which is preliminary data.</text>
</comment>
<dbReference type="EMBL" id="JACCBS010000002">
    <property type="protein sequence ID" value="NYE57907.1"/>
    <property type="molecule type" value="Genomic_DNA"/>
</dbReference>
<protein>
    <recommendedName>
        <fullName evidence="2 7">Transcriptional regulator CtsR</fullName>
    </recommendedName>
</protein>
<proteinExistence type="inferred from homology"/>
<dbReference type="Gene3D" id="1.10.1200.150">
    <property type="entry name" value="Transcriptional regulator CtsR, C-terminal domain"/>
    <property type="match status" value="1"/>
</dbReference>
<evidence type="ECO:0000313" key="10">
    <source>
        <dbReference type="EMBL" id="NYE57907.1"/>
    </source>
</evidence>
<evidence type="ECO:0000259" key="8">
    <source>
        <dbReference type="Pfam" id="PF05848"/>
    </source>
</evidence>
<dbReference type="InterPro" id="IPR041908">
    <property type="entry name" value="CtsR_C_sf"/>
</dbReference>
<dbReference type="InterPro" id="IPR041473">
    <property type="entry name" value="CtsR_C"/>
</dbReference>
<sequence length="158" mass="18066">MMPSLADLIEQYIKKLIQESEDRVVEIQRNELAEKLRCVPSQINYVLATRFTLEHGYLIESRRGGGGYIRIIKIADQDREAFYQRIFEAIGDAVSESKAREIIKALYEAGSITEREKRLLTIAVDRKVLQVPLPYRDELRALLLKSMIAGVLNAEEGN</sequence>
<evidence type="ECO:0000256" key="7">
    <source>
        <dbReference type="PIRNR" id="PIRNR010607"/>
    </source>
</evidence>
<evidence type="ECO:0000256" key="3">
    <source>
        <dbReference type="ARBA" id="ARBA00022491"/>
    </source>
</evidence>
<evidence type="ECO:0000256" key="6">
    <source>
        <dbReference type="ARBA" id="ARBA00023163"/>
    </source>
</evidence>
<dbReference type="Pfam" id="PF17727">
    <property type="entry name" value="CtsR_C"/>
    <property type="match status" value="1"/>
</dbReference>
<comment type="similarity">
    <text evidence="1 7">Belongs to the CtsR family.</text>
</comment>
<dbReference type="Gene3D" id="3.30.56.130">
    <property type="entry name" value="Transcriptional regulator CtsR, winged HTH domain"/>
    <property type="match status" value="1"/>
</dbReference>
<keyword evidence="4 7" id="KW-0805">Transcription regulation</keyword>
<name>A0ABX2RBD0_9THEO</name>
<evidence type="ECO:0000313" key="11">
    <source>
        <dbReference type="Proteomes" id="UP000604066"/>
    </source>
</evidence>
<feature type="domain" description="CtsR C-terminal dimerization" evidence="9">
    <location>
        <begin position="79"/>
        <end position="148"/>
    </location>
</feature>
<evidence type="ECO:0000259" key="9">
    <source>
        <dbReference type="Pfam" id="PF17727"/>
    </source>
</evidence>
<feature type="domain" description="CtsR N-terminal HTH" evidence="8">
    <location>
        <begin position="4"/>
        <end position="74"/>
    </location>
</feature>